<dbReference type="EMBL" id="BSXT01000948">
    <property type="protein sequence ID" value="GMF36484.1"/>
    <property type="molecule type" value="Genomic_DNA"/>
</dbReference>
<dbReference type="AlphaFoldDB" id="A0A9W7CNB6"/>
<organism evidence="1 2">
    <name type="scientific">Phytophthora fragariaefolia</name>
    <dbReference type="NCBI Taxonomy" id="1490495"/>
    <lineage>
        <taxon>Eukaryota</taxon>
        <taxon>Sar</taxon>
        <taxon>Stramenopiles</taxon>
        <taxon>Oomycota</taxon>
        <taxon>Peronosporomycetes</taxon>
        <taxon>Peronosporales</taxon>
        <taxon>Peronosporaceae</taxon>
        <taxon>Phytophthora</taxon>
    </lineage>
</organism>
<dbReference type="Proteomes" id="UP001165121">
    <property type="component" value="Unassembled WGS sequence"/>
</dbReference>
<sequence>MAARMGNKPQPRHRHWNLKTDPAEDIFADQLTMITKLWLQMHNQGPSRTLNPGLGLSMGPEEVKWDPSIKAGFKLELQAGTMLPFGLEVTLNAYWKFIYFGYDLGRDHAPRLESELPITARRYLDTDGSTAIVWANTDDVKEMNGVKFHGLQLHTNGCIRFRRAPRQGPGQQSTSTILEASLESIPVFHETVADRAQQAQVFVAENGKAFTKIDKLFCQRMGAMLVEEDWKATFGREAMIDA</sequence>
<keyword evidence="2" id="KW-1185">Reference proteome</keyword>
<accession>A0A9W7CNB6</accession>
<proteinExistence type="predicted"/>
<gene>
    <name evidence="1" type="ORF">Pfra01_000995500</name>
</gene>
<protein>
    <submittedName>
        <fullName evidence="1">Unnamed protein product</fullName>
    </submittedName>
</protein>
<reference evidence="1" key="1">
    <citation type="submission" date="2023-04" db="EMBL/GenBank/DDBJ databases">
        <title>Phytophthora fragariaefolia NBRC 109709.</title>
        <authorList>
            <person name="Ichikawa N."/>
            <person name="Sato H."/>
            <person name="Tonouchi N."/>
        </authorList>
    </citation>
    <scope>NUCLEOTIDE SEQUENCE</scope>
    <source>
        <strain evidence="1">NBRC 109709</strain>
    </source>
</reference>
<dbReference type="OrthoDB" id="127644at2759"/>
<comment type="caution">
    <text evidence="1">The sequence shown here is derived from an EMBL/GenBank/DDBJ whole genome shotgun (WGS) entry which is preliminary data.</text>
</comment>
<evidence type="ECO:0000313" key="1">
    <source>
        <dbReference type="EMBL" id="GMF36484.1"/>
    </source>
</evidence>
<name>A0A9W7CNB6_9STRA</name>
<evidence type="ECO:0000313" key="2">
    <source>
        <dbReference type="Proteomes" id="UP001165121"/>
    </source>
</evidence>